<dbReference type="InterPro" id="IPR038765">
    <property type="entry name" value="Papain-like_cys_pep_sf"/>
</dbReference>
<evidence type="ECO:0000256" key="1">
    <source>
        <dbReference type="ARBA" id="ARBA00000707"/>
    </source>
</evidence>
<evidence type="ECO:0000256" key="5">
    <source>
        <dbReference type="ARBA" id="ARBA00022786"/>
    </source>
</evidence>
<dbReference type="InterPro" id="IPR050164">
    <property type="entry name" value="Peptidase_C19"/>
</dbReference>
<dbReference type="PANTHER" id="PTHR24006">
    <property type="entry name" value="UBIQUITIN CARBOXYL-TERMINAL HYDROLASE"/>
    <property type="match status" value="1"/>
</dbReference>
<comment type="catalytic activity">
    <reaction evidence="1">
        <text>Thiol-dependent hydrolysis of ester, thioester, amide, peptide and isopeptide bonds formed by the C-terminal Gly of ubiquitin (a 76-residue protein attached to proteins as an intracellular targeting signal).</text>
        <dbReference type="EC" id="3.4.19.12"/>
    </reaction>
</comment>
<dbReference type="GO" id="GO:0004843">
    <property type="term" value="F:cysteine-type deubiquitinase activity"/>
    <property type="evidence" value="ECO:0007669"/>
    <property type="project" value="UniProtKB-EC"/>
</dbReference>
<organism evidence="11 12">
    <name type="scientific">Orbilia oligospora</name>
    <name type="common">Nematode-trapping fungus</name>
    <name type="synonym">Arthrobotrys oligospora</name>
    <dbReference type="NCBI Taxonomy" id="2813651"/>
    <lineage>
        <taxon>Eukaryota</taxon>
        <taxon>Fungi</taxon>
        <taxon>Dikarya</taxon>
        <taxon>Ascomycota</taxon>
        <taxon>Pezizomycotina</taxon>
        <taxon>Orbiliomycetes</taxon>
        <taxon>Orbiliales</taxon>
        <taxon>Orbiliaceae</taxon>
        <taxon>Orbilia</taxon>
    </lineage>
</organism>
<dbReference type="InterPro" id="IPR008974">
    <property type="entry name" value="TRAF-like"/>
</dbReference>
<proteinExistence type="inferred from homology"/>
<dbReference type="InterPro" id="IPR002083">
    <property type="entry name" value="MATH/TRAF_dom"/>
</dbReference>
<evidence type="ECO:0000256" key="7">
    <source>
        <dbReference type="ARBA" id="ARBA00022807"/>
    </source>
</evidence>
<dbReference type="SUPFAM" id="SSF49599">
    <property type="entry name" value="TRAF domain-like"/>
    <property type="match status" value="1"/>
</dbReference>
<evidence type="ECO:0000256" key="4">
    <source>
        <dbReference type="ARBA" id="ARBA00022670"/>
    </source>
</evidence>
<dbReference type="PROSITE" id="PS00972">
    <property type="entry name" value="USP_1"/>
    <property type="match status" value="1"/>
</dbReference>
<keyword evidence="6" id="KW-0378">Hydrolase</keyword>
<dbReference type="InterPro" id="IPR028889">
    <property type="entry name" value="USP"/>
</dbReference>
<reference evidence="11 12" key="1">
    <citation type="submission" date="2019-06" db="EMBL/GenBank/DDBJ databases">
        <authorList>
            <person name="Palmer J.M."/>
        </authorList>
    </citation>
    <scope>NUCLEOTIDE SEQUENCE [LARGE SCALE GENOMIC DNA]</scope>
    <source>
        <strain evidence="11 12">TWF102</strain>
    </source>
</reference>
<dbReference type="PROSITE" id="PS50235">
    <property type="entry name" value="USP_3"/>
    <property type="match status" value="1"/>
</dbReference>
<dbReference type="Pfam" id="PF14533">
    <property type="entry name" value="USP7_C2"/>
    <property type="match status" value="1"/>
</dbReference>
<evidence type="ECO:0000256" key="6">
    <source>
        <dbReference type="ARBA" id="ARBA00022801"/>
    </source>
</evidence>
<dbReference type="CDD" id="cd02659">
    <property type="entry name" value="peptidase_C19C"/>
    <property type="match status" value="1"/>
</dbReference>
<dbReference type="GO" id="GO:0031647">
    <property type="term" value="P:regulation of protein stability"/>
    <property type="evidence" value="ECO:0007669"/>
    <property type="project" value="TreeGrafter"/>
</dbReference>
<evidence type="ECO:0000256" key="8">
    <source>
        <dbReference type="SAM" id="MobiDB-lite"/>
    </source>
</evidence>
<evidence type="ECO:0000259" key="9">
    <source>
        <dbReference type="PROSITE" id="PS50144"/>
    </source>
</evidence>
<dbReference type="EMBL" id="WIQW01000054">
    <property type="protein sequence ID" value="KAF3091901.1"/>
    <property type="molecule type" value="Genomic_DNA"/>
</dbReference>
<feature type="compositionally biased region" description="Basic and acidic residues" evidence="8">
    <location>
        <begin position="32"/>
        <end position="46"/>
    </location>
</feature>
<evidence type="ECO:0000256" key="3">
    <source>
        <dbReference type="ARBA" id="ARBA00012759"/>
    </source>
</evidence>
<dbReference type="GO" id="GO:0005634">
    <property type="term" value="C:nucleus"/>
    <property type="evidence" value="ECO:0007669"/>
    <property type="project" value="TreeGrafter"/>
</dbReference>
<dbReference type="AlphaFoldDB" id="A0A7C8J3J4"/>
<sequence>MDESIEDHDMLLDAELDDKDHKDVTLIDAPAEADKLKLEPEEKEPPIRADDHAKILERHLPKPPDLETLAEGHFTWEVDSWSTLPKRLTGPTFTVGDTPWRILFFPHGNNADYASLYLEHGFEEKPPEDWYRCVQFALVLWNPNDPTIYFPHHAHHRFHIDEADWGFTRFYELRKLRAKETDKDRPMIEDDKANITAYVRIVKDPTGVLWHNFVNYDSKKETGYVGLKNQGATCYLNSLIQSLYLTKAFRKSVYQIPTENEKTDNSALTLQRLFYLLETSTDALGTNELTKSFGWETKHIFEQQDVQELCRVLMEKLEEKMKGSEAENALAKMFVGKTKTYISCIDVEYESSRIEEYWDIQLTVRGKKNLDESFRDYIAYETLEGENKYFAEGHGLQDAKKGVIFESFPPVLHVHLKRFDYDFMRDAITKVNDLYEFPEEFDASPYLSPDADKSEPYDYVLHGVLVHSGDFNAGHYYAFIKPEAGGRWFKFDDDRVTPATLKEVLDDNFGGEFPASQLLGPLRNPYTRTMNLKRSMSAYMLVYIRKTRMDDILPKEDFAAPSHLQKRLDEEKAAREQRRKEREESHLYMVAKVITNEQFKSHQGFDLAAWEHQAATLPNAPKHHRVLKTSTVRSFVTALASDLKQPAEKLRLWVMVNRQNKTVRPDHPLSNLDMTMEEAGGKYGMKGLDFRLWCEIASGPDYAKINWIESYTYNSDVQSILFLKHFDPETQTLKGVGHVYMKKNDKVSELYGAIQNEMGWPSSTQVKLWEEIKPSMIEPMKPKQTFAQAEIQDGDIICFQKHLPEKDLADKIPVGGYVDAKEFYDFLLNRVVLHLLPKRGLAEKGNFDLEVNRRINYDQLANKVADHLSVPPTHLRFTTVAAHSGLPKTIIKRGNNSLSLAQMMQSSYMQQVSQDALYYEILDMSLTELETKKLVKLNWISEGITKEEPLEILVPKNGVVSDVLEGVAQKVNVPEEDVEKVHFWQAHGSKHHKDLALDHSVVGIQDFITLYGEVTPEEAMVTDPATEQLVQCFSYSKEPSKAHGIPFKFVVKEGEIFSETKLRLQKRTGLKGKNFEKIRFSVVKRSSYSKPTYLNDEDILSDQISDVNDDILGLDHPDKTPRGGLFGRQEQSIFIR</sequence>
<dbReference type="GO" id="GO:0006508">
    <property type="term" value="P:proteolysis"/>
    <property type="evidence" value="ECO:0007669"/>
    <property type="project" value="UniProtKB-KW"/>
</dbReference>
<dbReference type="GO" id="GO:0016579">
    <property type="term" value="P:protein deubiquitination"/>
    <property type="evidence" value="ECO:0007669"/>
    <property type="project" value="InterPro"/>
</dbReference>
<keyword evidence="7" id="KW-0788">Thiol protease</keyword>
<dbReference type="InterPro" id="IPR001394">
    <property type="entry name" value="Peptidase_C19_UCH"/>
</dbReference>
<dbReference type="SUPFAM" id="SSF54001">
    <property type="entry name" value="Cysteine proteinases"/>
    <property type="match status" value="1"/>
</dbReference>
<feature type="domain" description="MATH" evidence="9">
    <location>
        <begin position="71"/>
        <end position="199"/>
    </location>
</feature>
<dbReference type="FunFam" id="2.60.210.10:FF:000011">
    <property type="entry name" value="Ubiquitin carboxyl-terminal hydrolase 7"/>
    <property type="match status" value="1"/>
</dbReference>
<dbReference type="Proteomes" id="UP000475325">
    <property type="component" value="Unassembled WGS sequence"/>
</dbReference>
<dbReference type="PROSITE" id="PS00973">
    <property type="entry name" value="USP_2"/>
    <property type="match status" value="1"/>
</dbReference>
<dbReference type="InterPro" id="IPR029346">
    <property type="entry name" value="USP_C"/>
</dbReference>
<keyword evidence="4" id="KW-0645">Protease</keyword>
<dbReference type="InterPro" id="IPR024729">
    <property type="entry name" value="USP7_ICP0-binding_dom"/>
</dbReference>
<dbReference type="Pfam" id="PF00443">
    <property type="entry name" value="UCH"/>
    <property type="match status" value="1"/>
</dbReference>
<dbReference type="FunFam" id="3.90.70.10:FF:000044">
    <property type="entry name" value="Ubiquitin carboxyl-terminal hydrolase 13"/>
    <property type="match status" value="1"/>
</dbReference>
<dbReference type="PROSITE" id="PS50144">
    <property type="entry name" value="MATH"/>
    <property type="match status" value="1"/>
</dbReference>
<dbReference type="EC" id="3.4.19.12" evidence="3"/>
<evidence type="ECO:0000259" key="10">
    <source>
        <dbReference type="PROSITE" id="PS50235"/>
    </source>
</evidence>
<accession>A0A7C8J3J4</accession>
<protein>
    <recommendedName>
        <fullName evidence="3">ubiquitinyl hydrolase 1</fullName>
        <ecNumber evidence="3">3.4.19.12</ecNumber>
    </recommendedName>
</protein>
<dbReference type="PANTHER" id="PTHR24006:SF644">
    <property type="entry name" value="UBIQUITIN CARBOXYL-TERMINAL HYDROLASE 7"/>
    <property type="match status" value="1"/>
</dbReference>
<comment type="caution">
    <text evidence="11">The sequence shown here is derived from an EMBL/GenBank/DDBJ whole genome shotgun (WGS) entry which is preliminary data.</text>
</comment>
<feature type="region of interest" description="Disordered" evidence="8">
    <location>
        <begin position="21"/>
        <end position="46"/>
    </location>
</feature>
<keyword evidence="5" id="KW-0833">Ubl conjugation pathway</keyword>
<gene>
    <name evidence="11" type="ORF">TWF102_008584</name>
</gene>
<dbReference type="SMART" id="SM00061">
    <property type="entry name" value="MATH"/>
    <property type="match status" value="1"/>
</dbReference>
<dbReference type="GO" id="GO:0005829">
    <property type="term" value="C:cytosol"/>
    <property type="evidence" value="ECO:0007669"/>
    <property type="project" value="TreeGrafter"/>
</dbReference>
<dbReference type="InterPro" id="IPR018200">
    <property type="entry name" value="USP_CS"/>
</dbReference>
<dbReference type="Gene3D" id="3.90.70.10">
    <property type="entry name" value="Cysteine proteinases"/>
    <property type="match status" value="1"/>
</dbReference>
<feature type="domain" description="USP" evidence="10">
    <location>
        <begin position="225"/>
        <end position="546"/>
    </location>
</feature>
<dbReference type="Gene3D" id="2.60.210.10">
    <property type="entry name" value="Apoptosis, Tumor Necrosis Factor Receptor Associated Protein 2, Chain A"/>
    <property type="match status" value="1"/>
</dbReference>
<dbReference type="Pfam" id="PF12436">
    <property type="entry name" value="USP7_ICP0_bdg"/>
    <property type="match status" value="1"/>
</dbReference>
<dbReference type="Gene3D" id="3.10.20.90">
    <property type="entry name" value="Phosphatidylinositol 3-kinase Catalytic Subunit, Chain A, domain 1"/>
    <property type="match status" value="2"/>
</dbReference>
<evidence type="ECO:0000313" key="12">
    <source>
        <dbReference type="Proteomes" id="UP000475325"/>
    </source>
</evidence>
<dbReference type="Pfam" id="PF22486">
    <property type="entry name" value="MATH_2"/>
    <property type="match status" value="1"/>
</dbReference>
<evidence type="ECO:0000256" key="2">
    <source>
        <dbReference type="ARBA" id="ARBA00009085"/>
    </source>
</evidence>
<name>A0A7C8J3J4_ORBOL</name>
<evidence type="ECO:0000313" key="11">
    <source>
        <dbReference type="EMBL" id="KAF3091901.1"/>
    </source>
</evidence>
<comment type="similarity">
    <text evidence="2">Belongs to the peptidase C19 family.</text>
</comment>